<accession>A0ABY6GZG8</accession>
<sequence>MIQLVFMLEEHSAKILLESLLPRVLPPEVSFLCIPHEGKQDLEKSIPIKLKNWNVPNSWFVVIRDKDQSDCTQLKQRLQEICEASGRPETLIRIAVHELESWFLGDLAAVGAAFDQPRLAGRQQSKKFRNPDALANAQEELKKLVKGYQKVAGARKISPHLSLNTNKSVSFQHLLSGLQAYLERIEVA</sequence>
<dbReference type="EMBL" id="CP103300">
    <property type="protein sequence ID" value="UYM18192.1"/>
    <property type="molecule type" value="Genomic_DNA"/>
</dbReference>
<keyword evidence="2" id="KW-1185">Reference proteome</keyword>
<evidence type="ECO:0000313" key="2">
    <source>
        <dbReference type="Proteomes" id="UP001163255"/>
    </source>
</evidence>
<proteinExistence type="predicted"/>
<reference evidence="1" key="1">
    <citation type="submission" date="2022-10" db="EMBL/GenBank/DDBJ databases">
        <title>Completed Genome Sequence of two octocoral isolated bacterium, Endozoicomonas euniceicola EF212T and Endozoicomonas gorgoniicola PS125T.</title>
        <authorList>
            <person name="Chiou Y.-J."/>
            <person name="Chen Y.-H."/>
        </authorList>
    </citation>
    <scope>NUCLEOTIDE SEQUENCE</scope>
    <source>
        <strain evidence="1">EF212</strain>
    </source>
</reference>
<protein>
    <submittedName>
        <fullName evidence="1">DUF4276 family protein</fullName>
    </submittedName>
</protein>
<dbReference type="InterPro" id="IPR025455">
    <property type="entry name" value="DUF4276"/>
</dbReference>
<organism evidence="1 2">
    <name type="scientific">Endozoicomonas euniceicola</name>
    <dbReference type="NCBI Taxonomy" id="1234143"/>
    <lineage>
        <taxon>Bacteria</taxon>
        <taxon>Pseudomonadati</taxon>
        <taxon>Pseudomonadota</taxon>
        <taxon>Gammaproteobacteria</taxon>
        <taxon>Oceanospirillales</taxon>
        <taxon>Endozoicomonadaceae</taxon>
        <taxon>Endozoicomonas</taxon>
    </lineage>
</organism>
<gene>
    <name evidence="1" type="ORF">NX720_09895</name>
</gene>
<dbReference type="Pfam" id="PF14103">
    <property type="entry name" value="DUF4276"/>
    <property type="match status" value="1"/>
</dbReference>
<evidence type="ECO:0000313" key="1">
    <source>
        <dbReference type="EMBL" id="UYM18192.1"/>
    </source>
</evidence>
<name>A0ABY6GZG8_9GAMM</name>
<dbReference type="Proteomes" id="UP001163255">
    <property type="component" value="Chromosome"/>
</dbReference>
<dbReference type="RefSeq" id="WP_262600949.1">
    <property type="nucleotide sequence ID" value="NZ_CP103300.1"/>
</dbReference>